<feature type="chain" id="PRO_5040186758" description="Tail specific protease domain-containing protein" evidence="1">
    <location>
        <begin position="24"/>
        <end position="668"/>
    </location>
</feature>
<dbReference type="Pfam" id="PF03572">
    <property type="entry name" value="Peptidase_S41"/>
    <property type="match status" value="1"/>
</dbReference>
<dbReference type="Gene3D" id="3.90.226.10">
    <property type="entry name" value="2-enoyl-CoA Hydratase, Chain A, domain 1"/>
    <property type="match status" value="1"/>
</dbReference>
<accession>A0A9P6E4I0</accession>
<organism evidence="3 4">
    <name type="scientific">Crepidotus variabilis</name>
    <dbReference type="NCBI Taxonomy" id="179855"/>
    <lineage>
        <taxon>Eukaryota</taxon>
        <taxon>Fungi</taxon>
        <taxon>Dikarya</taxon>
        <taxon>Basidiomycota</taxon>
        <taxon>Agaricomycotina</taxon>
        <taxon>Agaricomycetes</taxon>
        <taxon>Agaricomycetidae</taxon>
        <taxon>Agaricales</taxon>
        <taxon>Agaricineae</taxon>
        <taxon>Crepidotaceae</taxon>
        <taxon>Crepidotus</taxon>
    </lineage>
</organism>
<evidence type="ECO:0000259" key="2">
    <source>
        <dbReference type="Pfam" id="PF03572"/>
    </source>
</evidence>
<dbReference type="EMBL" id="MU157953">
    <property type="protein sequence ID" value="KAF9522264.1"/>
    <property type="molecule type" value="Genomic_DNA"/>
</dbReference>
<protein>
    <recommendedName>
        <fullName evidence="2">Tail specific protease domain-containing protein</fullName>
    </recommendedName>
</protein>
<dbReference type="GO" id="GO:0006508">
    <property type="term" value="P:proteolysis"/>
    <property type="evidence" value="ECO:0007669"/>
    <property type="project" value="InterPro"/>
</dbReference>
<dbReference type="InterPro" id="IPR029045">
    <property type="entry name" value="ClpP/crotonase-like_dom_sf"/>
</dbReference>
<feature type="signal peptide" evidence="1">
    <location>
        <begin position="1"/>
        <end position="23"/>
    </location>
</feature>
<evidence type="ECO:0000313" key="3">
    <source>
        <dbReference type="EMBL" id="KAF9522264.1"/>
    </source>
</evidence>
<keyword evidence="1" id="KW-0732">Signal</keyword>
<name>A0A9P6E4I0_9AGAR</name>
<keyword evidence="4" id="KW-1185">Reference proteome</keyword>
<gene>
    <name evidence="3" type="ORF">CPB83DRAFT_911433</name>
</gene>
<comment type="caution">
    <text evidence="3">The sequence shown here is derived from an EMBL/GenBank/DDBJ whole genome shotgun (WGS) entry which is preliminary data.</text>
</comment>
<dbReference type="InterPro" id="IPR005151">
    <property type="entry name" value="Tail-specific_protease"/>
</dbReference>
<evidence type="ECO:0000313" key="4">
    <source>
        <dbReference type="Proteomes" id="UP000807306"/>
    </source>
</evidence>
<sequence>MAKVLFAFKTFVTAATLVSVVLGVDPNSSDGHNDLCAKIASTNKWVAPSDVRACFDSYKLDENIRSNIIEVVTKTLPFHTSVNFQRQAPPPFEEIHEDITGDLERISKKKYDSEYDMYIELSRAFRRLNDGHAGWINYCYVCPLSFSISSLKNITFPQDGLYINYLPLPLSLITDSDGQQSIRIAFEAFDVASAEFSDQIEFWQNTLPGALKGKLSSLSGAKVLEINGNEPWDAVEAKVAISGGYQAHTTRQNAFFASYQRSTTGWIYRLGDFAQESLHTFTLPYRSRVGPTAVDFADTTTWRQNNCLAVKTTNGVDAYANTTTSRRTRQHIKNEIMDDTALVNVALPPTITPPNPLNTSQSVSQFYVLDDKKTGVLALGSFSDGTAGFDGQVATLLTGLQALKAAGVQQLIIDVTNNGGGYVCIAHFLHRIIAGPKPTTEPQAGLYTTARAGPLARLISQTIAEDKLDPDRLLFYNSLYWSYANNTSFPPNYDWVSPVVPKIINGHQDAFTQRLGSECPPSTFNITAPPQAIFDPKKVVIVSNGRCGSSCSLFSITMVKKEGAKTVVVGGKKGPQQYSGTVGGQSIDFATVDTEIKTAKLKNNTLSPPDLIVNAVNGITWRLGYGVWNPNEPEEWQSRPADFNLAVTADISNNPLKIWERVVKVAFN</sequence>
<dbReference type="PANTHER" id="PTHR37049:SF4">
    <property type="entry name" value="RHODANESE DOMAIN-CONTAINING PROTEIN"/>
    <property type="match status" value="1"/>
</dbReference>
<dbReference type="SUPFAM" id="SSF52096">
    <property type="entry name" value="ClpP/crotonase"/>
    <property type="match status" value="1"/>
</dbReference>
<evidence type="ECO:0000256" key="1">
    <source>
        <dbReference type="SAM" id="SignalP"/>
    </source>
</evidence>
<dbReference type="AlphaFoldDB" id="A0A9P6E4I0"/>
<dbReference type="PANTHER" id="PTHR37049">
    <property type="entry name" value="PEPTIDASE S41 FAMILY PROTEIN"/>
    <property type="match status" value="1"/>
</dbReference>
<reference evidence="3" key="1">
    <citation type="submission" date="2020-11" db="EMBL/GenBank/DDBJ databases">
        <authorList>
            <consortium name="DOE Joint Genome Institute"/>
            <person name="Ahrendt S."/>
            <person name="Riley R."/>
            <person name="Andreopoulos W."/>
            <person name="Labutti K."/>
            <person name="Pangilinan J."/>
            <person name="Ruiz-Duenas F.J."/>
            <person name="Barrasa J.M."/>
            <person name="Sanchez-Garcia M."/>
            <person name="Camarero S."/>
            <person name="Miyauchi S."/>
            <person name="Serrano A."/>
            <person name="Linde D."/>
            <person name="Babiker R."/>
            <person name="Drula E."/>
            <person name="Ayuso-Fernandez I."/>
            <person name="Pacheco R."/>
            <person name="Padilla G."/>
            <person name="Ferreira P."/>
            <person name="Barriuso J."/>
            <person name="Kellner H."/>
            <person name="Castanera R."/>
            <person name="Alfaro M."/>
            <person name="Ramirez L."/>
            <person name="Pisabarro A.G."/>
            <person name="Kuo A."/>
            <person name="Tritt A."/>
            <person name="Lipzen A."/>
            <person name="He G."/>
            <person name="Yan M."/>
            <person name="Ng V."/>
            <person name="Cullen D."/>
            <person name="Martin F."/>
            <person name="Rosso M.-N."/>
            <person name="Henrissat B."/>
            <person name="Hibbett D."/>
            <person name="Martinez A.T."/>
            <person name="Grigoriev I.V."/>
        </authorList>
    </citation>
    <scope>NUCLEOTIDE SEQUENCE</scope>
    <source>
        <strain evidence="3">CBS 506.95</strain>
    </source>
</reference>
<dbReference type="Proteomes" id="UP000807306">
    <property type="component" value="Unassembled WGS sequence"/>
</dbReference>
<dbReference type="InterPro" id="IPR052766">
    <property type="entry name" value="S41A_metabolite_peptidase"/>
</dbReference>
<proteinExistence type="predicted"/>
<feature type="domain" description="Tail specific protease" evidence="2">
    <location>
        <begin position="373"/>
        <end position="571"/>
    </location>
</feature>
<dbReference type="GO" id="GO:0008236">
    <property type="term" value="F:serine-type peptidase activity"/>
    <property type="evidence" value="ECO:0007669"/>
    <property type="project" value="InterPro"/>
</dbReference>
<dbReference type="OrthoDB" id="27214at2759"/>